<evidence type="ECO:0000313" key="1">
    <source>
        <dbReference type="EMBL" id="TMQ49063.1"/>
    </source>
</evidence>
<gene>
    <name evidence="1" type="ORF">E6K73_10670</name>
</gene>
<organism evidence="1 2">
    <name type="scientific">Eiseniibacteriota bacterium</name>
    <dbReference type="NCBI Taxonomy" id="2212470"/>
    <lineage>
        <taxon>Bacteria</taxon>
        <taxon>Candidatus Eiseniibacteriota</taxon>
    </lineage>
</organism>
<dbReference type="AlphaFoldDB" id="A0A538SCH0"/>
<dbReference type="Proteomes" id="UP000320184">
    <property type="component" value="Unassembled WGS sequence"/>
</dbReference>
<comment type="caution">
    <text evidence="1">The sequence shown here is derived from an EMBL/GenBank/DDBJ whole genome shotgun (WGS) entry which is preliminary data.</text>
</comment>
<sequence>MLIAERPVGPHRSPERRFVNAGIFPCDGFGVEGALHTAPRGVLAKWKLMGRGLEFPKHLARPRDPFVRDRRAIARSLGLEASR</sequence>
<evidence type="ECO:0000313" key="2">
    <source>
        <dbReference type="Proteomes" id="UP000320184"/>
    </source>
</evidence>
<proteinExistence type="predicted"/>
<protein>
    <submittedName>
        <fullName evidence="1">Uncharacterized protein</fullName>
    </submittedName>
</protein>
<dbReference type="EMBL" id="VBOT01000128">
    <property type="protein sequence ID" value="TMQ49063.1"/>
    <property type="molecule type" value="Genomic_DNA"/>
</dbReference>
<reference evidence="1 2" key="1">
    <citation type="journal article" date="2019" name="Nat. Microbiol.">
        <title>Mediterranean grassland soil C-N compound turnover is dependent on rainfall and depth, and is mediated by genomically divergent microorganisms.</title>
        <authorList>
            <person name="Diamond S."/>
            <person name="Andeer P.F."/>
            <person name="Li Z."/>
            <person name="Crits-Christoph A."/>
            <person name="Burstein D."/>
            <person name="Anantharaman K."/>
            <person name="Lane K.R."/>
            <person name="Thomas B.C."/>
            <person name="Pan C."/>
            <person name="Northen T.R."/>
            <person name="Banfield J.F."/>
        </authorList>
    </citation>
    <scope>NUCLEOTIDE SEQUENCE [LARGE SCALE GENOMIC DNA]</scope>
    <source>
        <strain evidence="1">WS_3</strain>
    </source>
</reference>
<name>A0A538SCH0_UNCEI</name>
<accession>A0A538SCH0</accession>